<dbReference type="InterPro" id="IPR039032">
    <property type="entry name" value="Rim-like"/>
</dbReference>
<feature type="compositionally biased region" description="Basic and acidic residues" evidence="1">
    <location>
        <begin position="108"/>
        <end position="118"/>
    </location>
</feature>
<dbReference type="PANTHER" id="PTHR12157">
    <property type="entry name" value="REGULATING SYNAPTIC MEMBRANE EXOCYTOSIS PROTEIN"/>
    <property type="match status" value="1"/>
</dbReference>
<dbReference type="Proteomes" id="UP001557470">
    <property type="component" value="Unassembled WGS sequence"/>
</dbReference>
<accession>A0ABD0WWU3</accession>
<dbReference type="EMBL" id="JAGEUA010000004">
    <property type="protein sequence ID" value="KAL0984915.1"/>
    <property type="molecule type" value="Genomic_DNA"/>
</dbReference>
<evidence type="ECO:0000256" key="1">
    <source>
        <dbReference type="SAM" id="MobiDB-lite"/>
    </source>
</evidence>
<feature type="compositionally biased region" description="Polar residues" evidence="1">
    <location>
        <begin position="186"/>
        <end position="201"/>
    </location>
</feature>
<keyword evidence="3" id="KW-1185">Reference proteome</keyword>
<feature type="compositionally biased region" description="Gly residues" evidence="1">
    <location>
        <begin position="129"/>
        <end position="143"/>
    </location>
</feature>
<dbReference type="PANTHER" id="PTHR12157:SF21">
    <property type="entry name" value="RAB3 INTERACTING MOLECULE, ISOFORM F"/>
    <property type="match status" value="1"/>
</dbReference>
<proteinExistence type="predicted"/>
<sequence length="265" mass="28953">MNSANSLLCFPGAMDVEERTRQMKLKMNKYKQGAGSDSRLEQDYHKRRDGPRLSDNLSAKSSDSDVSDVSAVSRTSSASRFSSTSYMSVQSERPRGNKKISYAKSRNHSGEGDEHLGEVLEEDEDMGGREGGTQRGQGRPGGGEQDEAEEERGQRRSAVVTQKSQEEMDEEEMLQRRFSETDLRQMGTSSGSMNMTKSTSIGGDMYNLEKTDGSQSDTGVGMVGGDGDKKRRSSIGAKMAAVVGLSRKSRSTSQLSQTGRWARAS</sequence>
<name>A0ABD0WWU3_UMBPY</name>
<feature type="region of interest" description="Disordered" evidence="1">
    <location>
        <begin position="28"/>
        <end position="265"/>
    </location>
</feature>
<evidence type="ECO:0000313" key="3">
    <source>
        <dbReference type="Proteomes" id="UP001557470"/>
    </source>
</evidence>
<evidence type="ECO:0000313" key="2">
    <source>
        <dbReference type="EMBL" id="KAL0984915.1"/>
    </source>
</evidence>
<reference evidence="2 3" key="1">
    <citation type="submission" date="2024-06" db="EMBL/GenBank/DDBJ databases">
        <authorList>
            <person name="Pan Q."/>
            <person name="Wen M."/>
            <person name="Jouanno E."/>
            <person name="Zahm M."/>
            <person name="Klopp C."/>
            <person name="Cabau C."/>
            <person name="Louis A."/>
            <person name="Berthelot C."/>
            <person name="Parey E."/>
            <person name="Roest Crollius H."/>
            <person name="Montfort J."/>
            <person name="Robinson-Rechavi M."/>
            <person name="Bouchez O."/>
            <person name="Lampietro C."/>
            <person name="Lopez Roques C."/>
            <person name="Donnadieu C."/>
            <person name="Postlethwait J."/>
            <person name="Bobe J."/>
            <person name="Verreycken H."/>
            <person name="Guiguen Y."/>
        </authorList>
    </citation>
    <scope>NUCLEOTIDE SEQUENCE [LARGE SCALE GENOMIC DNA]</scope>
    <source>
        <strain evidence="2">Up_M1</strain>
        <tissue evidence="2">Testis</tissue>
    </source>
</reference>
<gene>
    <name evidence="2" type="ORF">UPYG_G00150410</name>
</gene>
<feature type="compositionally biased region" description="Basic and acidic residues" evidence="1">
    <location>
        <begin position="38"/>
        <end position="52"/>
    </location>
</feature>
<feature type="compositionally biased region" description="Basic and acidic residues" evidence="1">
    <location>
        <begin position="173"/>
        <end position="183"/>
    </location>
</feature>
<dbReference type="AlphaFoldDB" id="A0ABD0WWU3"/>
<comment type="caution">
    <text evidence="2">The sequence shown here is derived from an EMBL/GenBank/DDBJ whole genome shotgun (WGS) entry which is preliminary data.</text>
</comment>
<organism evidence="2 3">
    <name type="scientific">Umbra pygmaea</name>
    <name type="common">Eastern mudminnow</name>
    <dbReference type="NCBI Taxonomy" id="75934"/>
    <lineage>
        <taxon>Eukaryota</taxon>
        <taxon>Metazoa</taxon>
        <taxon>Chordata</taxon>
        <taxon>Craniata</taxon>
        <taxon>Vertebrata</taxon>
        <taxon>Euteleostomi</taxon>
        <taxon>Actinopterygii</taxon>
        <taxon>Neopterygii</taxon>
        <taxon>Teleostei</taxon>
        <taxon>Protacanthopterygii</taxon>
        <taxon>Esociformes</taxon>
        <taxon>Umbridae</taxon>
        <taxon>Umbra</taxon>
    </lineage>
</organism>
<protein>
    <submittedName>
        <fullName evidence="2">Uncharacterized protein</fullName>
    </submittedName>
</protein>
<feature type="compositionally biased region" description="Low complexity" evidence="1">
    <location>
        <begin position="67"/>
        <end position="85"/>
    </location>
</feature>